<proteinExistence type="predicted"/>
<evidence type="ECO:0000313" key="1">
    <source>
        <dbReference type="EMBL" id="KAL3520637.1"/>
    </source>
</evidence>
<organism evidence="1 2">
    <name type="scientific">Cinchona calisaya</name>
    <dbReference type="NCBI Taxonomy" id="153742"/>
    <lineage>
        <taxon>Eukaryota</taxon>
        <taxon>Viridiplantae</taxon>
        <taxon>Streptophyta</taxon>
        <taxon>Embryophyta</taxon>
        <taxon>Tracheophyta</taxon>
        <taxon>Spermatophyta</taxon>
        <taxon>Magnoliopsida</taxon>
        <taxon>eudicotyledons</taxon>
        <taxon>Gunneridae</taxon>
        <taxon>Pentapetalae</taxon>
        <taxon>asterids</taxon>
        <taxon>lamiids</taxon>
        <taxon>Gentianales</taxon>
        <taxon>Rubiaceae</taxon>
        <taxon>Cinchonoideae</taxon>
        <taxon>Cinchoneae</taxon>
        <taxon>Cinchona</taxon>
    </lineage>
</organism>
<comment type="caution">
    <text evidence="1">The sequence shown here is derived from an EMBL/GenBank/DDBJ whole genome shotgun (WGS) entry which is preliminary data.</text>
</comment>
<reference evidence="1 2" key="1">
    <citation type="submission" date="2024-11" db="EMBL/GenBank/DDBJ databases">
        <title>A near-complete genome assembly of Cinchona calisaya.</title>
        <authorList>
            <person name="Lian D.C."/>
            <person name="Zhao X.W."/>
            <person name="Wei L."/>
        </authorList>
    </citation>
    <scope>NUCLEOTIDE SEQUENCE [LARGE SCALE GENOMIC DNA]</scope>
    <source>
        <tissue evidence="1">Nenye</tissue>
    </source>
</reference>
<name>A0ABD2ZR49_9GENT</name>
<dbReference type="AlphaFoldDB" id="A0ABD2ZR49"/>
<keyword evidence="2" id="KW-1185">Reference proteome</keyword>
<sequence length="196" mass="21160">MAHDIPTGSGNSLPERMTRQEQAFSQLMTGLGDLPTGYVLMTDLREIKAISAVLRKHMRMVDATLDSLRQDLSVTKKVVASSPLIDVGIEGTRVSFQGCKLRSIAVLGVASVELMLGPWSGKCSLMAVLLDDFDLILGKEFMTTNKIFPVPHLDGITIADERCPTFIPSVFVNTNAIAGPSSRNDTDKLGGQILAI</sequence>
<protein>
    <submittedName>
        <fullName evidence="1">Uncharacterized protein</fullName>
    </submittedName>
</protein>
<gene>
    <name evidence="1" type="ORF">ACH5RR_018786</name>
</gene>
<accession>A0ABD2ZR49</accession>
<evidence type="ECO:0000313" key="2">
    <source>
        <dbReference type="Proteomes" id="UP001630127"/>
    </source>
</evidence>
<dbReference type="EMBL" id="JBJUIK010000008">
    <property type="protein sequence ID" value="KAL3520637.1"/>
    <property type="molecule type" value="Genomic_DNA"/>
</dbReference>
<dbReference type="Proteomes" id="UP001630127">
    <property type="component" value="Unassembled WGS sequence"/>
</dbReference>